<evidence type="ECO:0000313" key="2">
    <source>
        <dbReference type="EMBL" id="QDT10979.1"/>
    </source>
</evidence>
<gene>
    <name evidence="2" type="ORF">K239x_29720</name>
</gene>
<organism evidence="2 3">
    <name type="scientific">Stieleria marina</name>
    <dbReference type="NCBI Taxonomy" id="1930275"/>
    <lineage>
        <taxon>Bacteria</taxon>
        <taxon>Pseudomonadati</taxon>
        <taxon>Planctomycetota</taxon>
        <taxon>Planctomycetia</taxon>
        <taxon>Pirellulales</taxon>
        <taxon>Pirellulaceae</taxon>
        <taxon>Stieleria</taxon>
    </lineage>
</organism>
<dbReference type="EMBL" id="CP036526">
    <property type="protein sequence ID" value="QDT10979.1"/>
    <property type="molecule type" value="Genomic_DNA"/>
</dbReference>
<evidence type="ECO:0000313" key="3">
    <source>
        <dbReference type="Proteomes" id="UP000319817"/>
    </source>
</evidence>
<keyword evidence="1" id="KW-0472">Membrane</keyword>
<feature type="transmembrane region" description="Helical" evidence="1">
    <location>
        <begin position="21"/>
        <end position="44"/>
    </location>
</feature>
<protein>
    <submittedName>
        <fullName evidence="2">Uncharacterized protein</fullName>
    </submittedName>
</protein>
<name>A0A517NV29_9BACT</name>
<proteinExistence type="predicted"/>
<keyword evidence="1" id="KW-1133">Transmembrane helix</keyword>
<keyword evidence="1" id="KW-0812">Transmembrane</keyword>
<accession>A0A517NV29</accession>
<dbReference type="AlphaFoldDB" id="A0A517NV29"/>
<evidence type="ECO:0000256" key="1">
    <source>
        <dbReference type="SAM" id="Phobius"/>
    </source>
</evidence>
<reference evidence="2 3" key="1">
    <citation type="submission" date="2019-02" db="EMBL/GenBank/DDBJ databases">
        <title>Deep-cultivation of Planctomycetes and their phenomic and genomic characterization uncovers novel biology.</title>
        <authorList>
            <person name="Wiegand S."/>
            <person name="Jogler M."/>
            <person name="Boedeker C."/>
            <person name="Pinto D."/>
            <person name="Vollmers J."/>
            <person name="Rivas-Marin E."/>
            <person name="Kohn T."/>
            <person name="Peeters S.H."/>
            <person name="Heuer A."/>
            <person name="Rast P."/>
            <person name="Oberbeckmann S."/>
            <person name="Bunk B."/>
            <person name="Jeske O."/>
            <person name="Meyerdierks A."/>
            <person name="Storesund J.E."/>
            <person name="Kallscheuer N."/>
            <person name="Luecker S."/>
            <person name="Lage O.M."/>
            <person name="Pohl T."/>
            <person name="Merkel B.J."/>
            <person name="Hornburger P."/>
            <person name="Mueller R.-W."/>
            <person name="Bruemmer F."/>
            <person name="Labrenz M."/>
            <person name="Spormann A.M."/>
            <person name="Op den Camp H."/>
            <person name="Overmann J."/>
            <person name="Amann R."/>
            <person name="Jetten M.S.M."/>
            <person name="Mascher T."/>
            <person name="Medema M.H."/>
            <person name="Devos D.P."/>
            <person name="Kaster A.-K."/>
            <person name="Ovreas L."/>
            <person name="Rohde M."/>
            <person name="Galperin M.Y."/>
            <person name="Jogler C."/>
        </authorList>
    </citation>
    <scope>NUCLEOTIDE SEQUENCE [LARGE SCALE GENOMIC DNA]</scope>
    <source>
        <strain evidence="2 3">K23_9</strain>
    </source>
</reference>
<sequence length="46" mass="4916">MDHTLRDLGDGKRYATNCTDVIVGDGLFFFALFCAVMGCAVDLAGD</sequence>
<keyword evidence="3" id="KW-1185">Reference proteome</keyword>
<dbReference type="Proteomes" id="UP000319817">
    <property type="component" value="Chromosome"/>
</dbReference>